<keyword evidence="2" id="KW-1185">Reference proteome</keyword>
<comment type="caution">
    <text evidence="1">The sequence shown here is derived from an EMBL/GenBank/DDBJ whole genome shotgun (WGS) entry which is preliminary data.</text>
</comment>
<organism evidence="1 2">
    <name type="scientific">Christensenella minuta</name>
    <dbReference type="NCBI Taxonomy" id="626937"/>
    <lineage>
        <taxon>Bacteria</taxon>
        <taxon>Bacillati</taxon>
        <taxon>Bacillota</taxon>
        <taxon>Clostridia</taxon>
        <taxon>Christensenellales</taxon>
        <taxon>Christensenellaceae</taxon>
        <taxon>Christensenella</taxon>
    </lineage>
</organism>
<dbReference type="EMBL" id="LSZW01000056">
    <property type="protein sequence ID" value="KXK65782.1"/>
    <property type="molecule type" value="Genomic_DNA"/>
</dbReference>
<evidence type="ECO:0000313" key="2">
    <source>
        <dbReference type="Proteomes" id="UP000070366"/>
    </source>
</evidence>
<gene>
    <name evidence="1" type="ORF">HMPREF3293_01386</name>
</gene>
<name>A0A136Q557_9FIRM</name>
<dbReference type="STRING" id="626937.HMPREF3293_01386"/>
<proteinExistence type="predicted"/>
<sequence>MTILFLCTIIQSYFIALSVIIPFFPGTIFDAASSIHFRAHPSCNQFPEFL</sequence>
<reference evidence="1 2" key="1">
    <citation type="submission" date="2016-02" db="EMBL/GenBank/DDBJ databases">
        <authorList>
            <person name="Wen L."/>
            <person name="He K."/>
            <person name="Yang H."/>
        </authorList>
    </citation>
    <scope>NUCLEOTIDE SEQUENCE [LARGE SCALE GENOMIC DNA]</scope>
    <source>
        <strain evidence="1 2">DSM 22607</strain>
    </source>
</reference>
<protein>
    <submittedName>
        <fullName evidence="1">Uncharacterized protein</fullName>
    </submittedName>
</protein>
<evidence type="ECO:0000313" key="1">
    <source>
        <dbReference type="EMBL" id="KXK65782.1"/>
    </source>
</evidence>
<dbReference type="AlphaFoldDB" id="A0A136Q557"/>
<dbReference type="Proteomes" id="UP000070366">
    <property type="component" value="Unassembled WGS sequence"/>
</dbReference>
<accession>A0A136Q557</accession>